<accession>A0A1R3WRM9</accession>
<dbReference type="InterPro" id="IPR016181">
    <property type="entry name" value="Acyl_CoA_acyltransferase"/>
</dbReference>
<feature type="domain" description="N-acetyltransferase" evidence="3">
    <location>
        <begin position="6"/>
        <end position="177"/>
    </location>
</feature>
<reference evidence="5" key="1">
    <citation type="submission" date="2017-01" db="EMBL/GenBank/DDBJ databases">
        <authorList>
            <person name="Varghese N."/>
            <person name="Submissions S."/>
        </authorList>
    </citation>
    <scope>NUCLEOTIDE SEQUENCE [LARGE SCALE GENOMIC DNA]</scope>
    <source>
        <strain evidence="5">DSM 29591</strain>
    </source>
</reference>
<dbReference type="STRING" id="287098.SAMN05421665_1124"/>
<evidence type="ECO:0000256" key="2">
    <source>
        <dbReference type="ARBA" id="ARBA00023315"/>
    </source>
</evidence>
<keyword evidence="4" id="KW-0689">Ribosomal protein</keyword>
<dbReference type="EMBL" id="FTPR01000001">
    <property type="protein sequence ID" value="SIT80531.1"/>
    <property type="molecule type" value="Genomic_DNA"/>
</dbReference>
<dbReference type="Gene3D" id="3.40.630.30">
    <property type="match status" value="1"/>
</dbReference>
<keyword evidence="2" id="KW-0012">Acyltransferase</keyword>
<dbReference type="AlphaFoldDB" id="A0A1R3WRM9"/>
<sequence length="177" mass="19203">MTKPTISITALAPSDIETHLGDLTKVLRDSVLDGAAISFMETLTDAEAQSFWQSDVRSGVESGSRLLFGAFVDGRLVGTVQLVVSMPPNQPHRAEISKMVVHPESRRLGLGKALMTAALAAAERANKTLVTLDTRTGDVSEALYRSVGFEQAGVIPDFAYDPDGQTRHATTYMYRYL</sequence>
<dbReference type="PROSITE" id="PS51186">
    <property type="entry name" value="GNAT"/>
    <property type="match status" value="1"/>
</dbReference>
<keyword evidence="4" id="KW-0687">Ribonucleoprotein</keyword>
<keyword evidence="5" id="KW-1185">Reference proteome</keyword>
<evidence type="ECO:0000313" key="5">
    <source>
        <dbReference type="Proteomes" id="UP000186997"/>
    </source>
</evidence>
<dbReference type="GO" id="GO:0005840">
    <property type="term" value="C:ribosome"/>
    <property type="evidence" value="ECO:0007669"/>
    <property type="project" value="UniProtKB-KW"/>
</dbReference>
<dbReference type="OrthoDB" id="3389160at2"/>
<dbReference type="SUPFAM" id="SSF55729">
    <property type="entry name" value="Acyl-CoA N-acyltransferases (Nat)"/>
    <property type="match status" value="1"/>
</dbReference>
<organism evidence="4 5">
    <name type="scientific">Yoonia rosea</name>
    <dbReference type="NCBI Taxonomy" id="287098"/>
    <lineage>
        <taxon>Bacteria</taxon>
        <taxon>Pseudomonadati</taxon>
        <taxon>Pseudomonadota</taxon>
        <taxon>Alphaproteobacteria</taxon>
        <taxon>Rhodobacterales</taxon>
        <taxon>Paracoccaceae</taxon>
        <taxon>Yoonia</taxon>
    </lineage>
</organism>
<dbReference type="PANTHER" id="PTHR43877">
    <property type="entry name" value="AMINOALKYLPHOSPHONATE N-ACETYLTRANSFERASE-RELATED-RELATED"/>
    <property type="match status" value="1"/>
</dbReference>
<gene>
    <name evidence="4" type="ORF">SAMN05421665_1124</name>
</gene>
<dbReference type="Proteomes" id="UP000186997">
    <property type="component" value="Unassembled WGS sequence"/>
</dbReference>
<evidence type="ECO:0000313" key="4">
    <source>
        <dbReference type="EMBL" id="SIT80531.1"/>
    </source>
</evidence>
<dbReference type="InterPro" id="IPR050832">
    <property type="entry name" value="Bact_Acetyltransf"/>
</dbReference>
<name>A0A1R3WRM9_9RHOB</name>
<evidence type="ECO:0000259" key="3">
    <source>
        <dbReference type="PROSITE" id="PS51186"/>
    </source>
</evidence>
<dbReference type="RefSeq" id="WP_076658684.1">
    <property type="nucleotide sequence ID" value="NZ_FTPR01000001.1"/>
</dbReference>
<dbReference type="Pfam" id="PF00583">
    <property type="entry name" value="Acetyltransf_1"/>
    <property type="match status" value="1"/>
</dbReference>
<dbReference type="GO" id="GO:0016747">
    <property type="term" value="F:acyltransferase activity, transferring groups other than amino-acyl groups"/>
    <property type="evidence" value="ECO:0007669"/>
    <property type="project" value="InterPro"/>
</dbReference>
<dbReference type="InterPro" id="IPR000182">
    <property type="entry name" value="GNAT_dom"/>
</dbReference>
<dbReference type="CDD" id="cd04301">
    <property type="entry name" value="NAT_SF"/>
    <property type="match status" value="1"/>
</dbReference>
<evidence type="ECO:0000256" key="1">
    <source>
        <dbReference type="ARBA" id="ARBA00022679"/>
    </source>
</evidence>
<keyword evidence="1" id="KW-0808">Transferase</keyword>
<protein>
    <submittedName>
        <fullName evidence="4">Ribosomal protein S18 acetylase RimI</fullName>
    </submittedName>
</protein>
<proteinExistence type="predicted"/>